<dbReference type="GO" id="GO:0031032">
    <property type="term" value="P:actomyosin structure organization"/>
    <property type="evidence" value="ECO:0007669"/>
    <property type="project" value="TreeGrafter"/>
</dbReference>
<evidence type="ECO:0000256" key="5">
    <source>
        <dbReference type="ARBA" id="ARBA00048679"/>
    </source>
</evidence>
<evidence type="ECO:0000256" key="2">
    <source>
        <dbReference type="ARBA" id="ARBA00022723"/>
    </source>
</evidence>
<dbReference type="PANTHER" id="PTHR22988">
    <property type="entry name" value="MYOTONIC DYSTROPHY S/T KINASE-RELATED"/>
    <property type="match status" value="1"/>
</dbReference>
<evidence type="ECO:0000256" key="7">
    <source>
        <dbReference type="SAM" id="MobiDB-lite"/>
    </source>
</evidence>
<feature type="compositionally biased region" description="Basic and acidic residues" evidence="7">
    <location>
        <begin position="25"/>
        <end position="34"/>
    </location>
</feature>
<name>A0A1I7ZCM9_9BILA</name>
<dbReference type="InterPro" id="IPR001849">
    <property type="entry name" value="PH_domain"/>
</dbReference>
<evidence type="ECO:0000259" key="9">
    <source>
        <dbReference type="PROSITE" id="PS50081"/>
    </source>
</evidence>
<dbReference type="Gene3D" id="3.30.60.20">
    <property type="match status" value="1"/>
</dbReference>
<accession>A0A1I7ZCM9</accession>
<comment type="catalytic activity">
    <reaction evidence="4">
        <text>L-threonyl-[protein] + ATP = O-phospho-L-threonyl-[protein] + ADP + H(+)</text>
        <dbReference type="Rhea" id="RHEA:46608"/>
        <dbReference type="Rhea" id="RHEA-COMP:11060"/>
        <dbReference type="Rhea" id="RHEA-COMP:11605"/>
        <dbReference type="ChEBI" id="CHEBI:15378"/>
        <dbReference type="ChEBI" id="CHEBI:30013"/>
        <dbReference type="ChEBI" id="CHEBI:30616"/>
        <dbReference type="ChEBI" id="CHEBI:61977"/>
        <dbReference type="ChEBI" id="CHEBI:456216"/>
        <dbReference type="EC" id="2.7.11.1"/>
    </reaction>
</comment>
<feature type="region of interest" description="Disordered" evidence="7">
    <location>
        <begin position="1"/>
        <end position="34"/>
    </location>
</feature>
<dbReference type="Proteomes" id="UP000095287">
    <property type="component" value="Unplaced"/>
</dbReference>
<dbReference type="GO" id="GO:0005856">
    <property type="term" value="C:cytoskeleton"/>
    <property type="evidence" value="ECO:0007669"/>
    <property type="project" value="TreeGrafter"/>
</dbReference>
<feature type="coiled-coil region" evidence="6">
    <location>
        <begin position="397"/>
        <end position="526"/>
    </location>
</feature>
<dbReference type="WBParaSite" id="L893_g25061.t1">
    <property type="protein sequence ID" value="L893_g25061.t1"/>
    <property type="gene ID" value="L893_g25061"/>
</dbReference>
<dbReference type="PANTHER" id="PTHR22988:SF71">
    <property type="entry name" value="CITRON RHO-INTERACTING KINASE"/>
    <property type="match status" value="1"/>
</dbReference>
<feature type="domain" description="Phorbol-ester/DAG-type" evidence="9">
    <location>
        <begin position="682"/>
        <end position="731"/>
    </location>
</feature>
<dbReference type="InterPro" id="IPR050839">
    <property type="entry name" value="Rho-assoc_Ser/Thr_Kinase"/>
</dbReference>
<dbReference type="SUPFAM" id="SSF57889">
    <property type="entry name" value="Cysteine-rich domain"/>
    <property type="match status" value="1"/>
</dbReference>
<dbReference type="PROSITE" id="PS50219">
    <property type="entry name" value="CNH"/>
    <property type="match status" value="1"/>
</dbReference>
<evidence type="ECO:0000313" key="12">
    <source>
        <dbReference type="WBParaSite" id="L893_g25061.t1"/>
    </source>
</evidence>
<comment type="catalytic activity">
    <reaction evidence="5">
        <text>L-seryl-[protein] + ATP = O-phospho-L-seryl-[protein] + ADP + H(+)</text>
        <dbReference type="Rhea" id="RHEA:17989"/>
        <dbReference type="Rhea" id="RHEA-COMP:9863"/>
        <dbReference type="Rhea" id="RHEA-COMP:11604"/>
        <dbReference type="ChEBI" id="CHEBI:15378"/>
        <dbReference type="ChEBI" id="CHEBI:29999"/>
        <dbReference type="ChEBI" id="CHEBI:30616"/>
        <dbReference type="ChEBI" id="CHEBI:83421"/>
        <dbReference type="ChEBI" id="CHEBI:456216"/>
        <dbReference type="EC" id="2.7.11.1"/>
    </reaction>
</comment>
<dbReference type="InterPro" id="IPR002219">
    <property type="entry name" value="PKC_DAG/PE"/>
</dbReference>
<dbReference type="GO" id="GO:0004674">
    <property type="term" value="F:protein serine/threonine kinase activity"/>
    <property type="evidence" value="ECO:0007669"/>
    <property type="project" value="UniProtKB-EC"/>
</dbReference>
<dbReference type="SMART" id="SM00036">
    <property type="entry name" value="CNH"/>
    <property type="match status" value="1"/>
</dbReference>
<dbReference type="Gene3D" id="2.30.29.30">
    <property type="entry name" value="Pleckstrin-homology domain (PH domain)/Phosphotyrosine-binding domain (PTB)"/>
    <property type="match status" value="1"/>
</dbReference>
<keyword evidence="1" id="KW-0597">Phosphoprotein</keyword>
<evidence type="ECO:0000313" key="11">
    <source>
        <dbReference type="Proteomes" id="UP000095287"/>
    </source>
</evidence>
<keyword evidence="3" id="KW-0862">Zinc</keyword>
<dbReference type="Pfam" id="PF00780">
    <property type="entry name" value="CNH"/>
    <property type="match status" value="1"/>
</dbReference>
<feature type="domain" description="PH" evidence="8">
    <location>
        <begin position="757"/>
        <end position="862"/>
    </location>
</feature>
<dbReference type="PROSITE" id="PS00479">
    <property type="entry name" value="ZF_DAG_PE_1"/>
    <property type="match status" value="1"/>
</dbReference>
<proteinExistence type="predicted"/>
<evidence type="ECO:0000256" key="3">
    <source>
        <dbReference type="ARBA" id="ARBA00022833"/>
    </source>
</evidence>
<feature type="domain" description="CNH" evidence="10">
    <location>
        <begin position="891"/>
        <end position="1170"/>
    </location>
</feature>
<dbReference type="SUPFAM" id="SSF50729">
    <property type="entry name" value="PH domain-like"/>
    <property type="match status" value="1"/>
</dbReference>
<reference evidence="12" key="1">
    <citation type="submission" date="2016-11" db="UniProtKB">
        <authorList>
            <consortium name="WormBaseParasite"/>
        </authorList>
    </citation>
    <scope>IDENTIFICATION</scope>
</reference>
<dbReference type="GO" id="GO:0005737">
    <property type="term" value="C:cytoplasm"/>
    <property type="evidence" value="ECO:0007669"/>
    <property type="project" value="TreeGrafter"/>
</dbReference>
<sequence>MERFYHSASTSSGLSPPDTNPPPRPVHDADNSETAKRAVEALIYEKIQLEARLKQLEKAAAEASSKCEVHLKELREIRNDRQSHRLEMESLRTKVSELRVQLKKADGDAQRAKDLKSEISREYSILRRKHESTEQELKESEQRIEAAAEEVKKLKALRDSSSEEARKAREELNDCRSHLQAVTEEAKRLQKLNERLGNDLCTWKLQSQDAIKQLDSQAEDAMALKRAADKQRDDANEKAANLEKRLLTTENQLHDLEFRLKEFEKTDGRLRLQIDELKGNVRILQNENSELSQAWKEADKQRAGALENYARLERSQESVLAENRRLRMEVDDLKQAENKSKSMTSEFGAKLAAFNTEKEAMMAEIASLKKTNSDFKTKLTLSGRRVDQKEEECRINLRTKEMLAEELSKAKKDLEATQKDYESLQKIMTENERSLASDNRRLRGELDRTTEELHVTQEQCRETVERLTQELTEKLEELQHYMDNKENQVDSTFHDVDRIAVLENCIEELKKENSKLRECATVAAEKCETYKERASNAEEMNKKMGHREAEARLQVTHLEGELERLRHSFTDSSVSRRIGFEESVSLSTVHEEEEEVQYEESEAVFESDESETTEEISVGRFVKGLEEKKRQRDYVGVPLVRSDRLSSSTSQLEELQAPKISMTRTLKSKSSSTLGTMSHDIPHRFKWYIKWKHSTCGVCCEALPYFRYLYKCEECNMCVHKKCASQALNTCGLPSECEQFYINSSMASASSEGDKSAIVMHGWVRMTIDPAGPWNGYWATLTRNKLSFYDTEALALNDGTSRFRVSLKDNNWRIHAGTSSTLRNVEKGLAIEIHTREGHIYMLTPTAQAKQRWVKSLQGVADRQLYGGRKSSQYTVPVNITPFLTIPEPNNLWINATLIVKGYLLIAAQEGLYAVPERNSQTSDIVRIPGLCDVYYMEFIEELDRLLIVHGSSRELLLVDPVFLGHLRAGQTTRPQLEVVDGISNCHLLASNKNPRSRLVYAANTDKISIFIVQYGTLKILKDVRTQEPCICLLPTRNGFVFGADGFHIVTISDFNQVTRKPVRVDRCPFDCPVSALIISDNEILLAYYNFGVFVDLDGRRTREDLVEWSRAPLEFVYTEPFLYIAHYGSLQILEVLPRDCGMKSKAFKKEYEMYKCQKPHFVGMGHRENDVIFAIIGKDRSELHVFNLGTPVDCLKV</sequence>
<protein>
    <submittedName>
        <fullName evidence="12">Phorbol-ester/DAG-type domain-containing protein</fullName>
    </submittedName>
</protein>
<evidence type="ECO:0000256" key="1">
    <source>
        <dbReference type="ARBA" id="ARBA00022553"/>
    </source>
</evidence>
<evidence type="ECO:0000259" key="10">
    <source>
        <dbReference type="PROSITE" id="PS50219"/>
    </source>
</evidence>
<keyword evidence="2" id="KW-0479">Metal-binding</keyword>
<evidence type="ECO:0000256" key="6">
    <source>
        <dbReference type="SAM" id="Coils"/>
    </source>
</evidence>
<dbReference type="Pfam" id="PF00169">
    <property type="entry name" value="PH"/>
    <property type="match status" value="1"/>
</dbReference>
<dbReference type="GO" id="GO:0046872">
    <property type="term" value="F:metal ion binding"/>
    <property type="evidence" value="ECO:0007669"/>
    <property type="project" value="UniProtKB-KW"/>
</dbReference>
<keyword evidence="6" id="KW-0175">Coiled coil</keyword>
<feature type="coiled-coil region" evidence="6">
    <location>
        <begin position="39"/>
        <end position="371"/>
    </location>
</feature>
<feature type="region of interest" description="Disordered" evidence="7">
    <location>
        <begin position="589"/>
        <end position="609"/>
    </location>
</feature>
<dbReference type="SMART" id="SM00109">
    <property type="entry name" value="C1"/>
    <property type="match status" value="1"/>
</dbReference>
<evidence type="ECO:0000256" key="4">
    <source>
        <dbReference type="ARBA" id="ARBA00047899"/>
    </source>
</evidence>
<evidence type="ECO:0000259" key="8">
    <source>
        <dbReference type="PROSITE" id="PS50003"/>
    </source>
</evidence>
<dbReference type="PROSITE" id="PS50081">
    <property type="entry name" value="ZF_DAG_PE_2"/>
    <property type="match status" value="1"/>
</dbReference>
<dbReference type="InterPro" id="IPR046349">
    <property type="entry name" value="C1-like_sf"/>
</dbReference>
<feature type="compositionally biased region" description="Acidic residues" evidence="7">
    <location>
        <begin position="591"/>
        <end position="609"/>
    </location>
</feature>
<organism evidence="11 12">
    <name type="scientific">Steinernema glaseri</name>
    <dbReference type="NCBI Taxonomy" id="37863"/>
    <lineage>
        <taxon>Eukaryota</taxon>
        <taxon>Metazoa</taxon>
        <taxon>Ecdysozoa</taxon>
        <taxon>Nematoda</taxon>
        <taxon>Chromadorea</taxon>
        <taxon>Rhabditida</taxon>
        <taxon>Tylenchina</taxon>
        <taxon>Panagrolaimomorpha</taxon>
        <taxon>Strongyloidoidea</taxon>
        <taxon>Steinernematidae</taxon>
        <taxon>Steinernema</taxon>
    </lineage>
</organism>
<keyword evidence="11" id="KW-1185">Reference proteome</keyword>
<dbReference type="InterPro" id="IPR001180">
    <property type="entry name" value="CNH_dom"/>
</dbReference>
<dbReference type="InterPro" id="IPR011993">
    <property type="entry name" value="PH-like_dom_sf"/>
</dbReference>
<dbReference type="PROSITE" id="PS50003">
    <property type="entry name" value="PH_DOMAIN"/>
    <property type="match status" value="1"/>
</dbReference>
<dbReference type="AlphaFoldDB" id="A0A1I7ZCM9"/>
<dbReference type="SMART" id="SM00233">
    <property type="entry name" value="PH"/>
    <property type="match status" value="1"/>
</dbReference>